<sequence length="159" mass="16790">MSLDAATGSVDDAHAGSAHVHGAHADRSAAAQQGRRQQVLLFGSAFLVFAAVAVVLGAGRRPYPDGFISAAAFPFGIWMLTAAVVLLGAGIAALTSPLFSVPWVLLIADAELSATPADTVVKWLWTGGIVLIGAGFMLSVLARRRVRNRTRKRRAHQRH</sequence>
<dbReference type="RefSeq" id="WP_165882444.1">
    <property type="nucleotide sequence ID" value="NZ_CP035810.1"/>
</dbReference>
<dbReference type="AlphaFoldDB" id="A0A6G8KTQ7"/>
<evidence type="ECO:0000313" key="2">
    <source>
        <dbReference type="EMBL" id="QIN27890.1"/>
    </source>
</evidence>
<dbReference type="KEGG" id="blut:EW640_00270"/>
<keyword evidence="1" id="KW-0472">Membrane</keyword>
<feature type="transmembrane region" description="Helical" evidence="1">
    <location>
        <begin position="39"/>
        <end position="59"/>
    </location>
</feature>
<accession>A0A6G8KTQ7</accession>
<proteinExistence type="predicted"/>
<protein>
    <submittedName>
        <fullName evidence="2">Uncharacterized protein</fullName>
    </submittedName>
</protein>
<name>A0A6G8KTQ7_9MICO</name>
<keyword evidence="1" id="KW-1133">Transmembrane helix</keyword>
<gene>
    <name evidence="2" type="ORF">EW640_00270</name>
</gene>
<keyword evidence="1" id="KW-0812">Transmembrane</keyword>
<feature type="transmembrane region" description="Helical" evidence="1">
    <location>
        <begin position="71"/>
        <end position="94"/>
    </location>
</feature>
<dbReference type="Proteomes" id="UP000501518">
    <property type="component" value="Chromosome"/>
</dbReference>
<reference evidence="2 3" key="1">
    <citation type="submission" date="2019-02" db="EMBL/GenBank/DDBJ databases">
        <title>Complete Genome Sequence and Methylome Analysis of Brevibacterium luteolum NEB1784.</title>
        <authorList>
            <person name="Fomenkov A."/>
            <person name="Roberts R.J."/>
        </authorList>
    </citation>
    <scope>NUCLEOTIDE SEQUENCE [LARGE SCALE GENOMIC DNA]</scope>
    <source>
        <strain evidence="2 3">NEB1784</strain>
    </source>
</reference>
<feature type="transmembrane region" description="Helical" evidence="1">
    <location>
        <begin position="123"/>
        <end position="142"/>
    </location>
</feature>
<evidence type="ECO:0000313" key="3">
    <source>
        <dbReference type="Proteomes" id="UP000501518"/>
    </source>
</evidence>
<organism evidence="2 3">
    <name type="scientific">Brevibacterium luteolum</name>
    <dbReference type="NCBI Taxonomy" id="199591"/>
    <lineage>
        <taxon>Bacteria</taxon>
        <taxon>Bacillati</taxon>
        <taxon>Actinomycetota</taxon>
        <taxon>Actinomycetes</taxon>
        <taxon>Micrococcales</taxon>
        <taxon>Brevibacteriaceae</taxon>
        <taxon>Brevibacterium</taxon>
    </lineage>
</organism>
<dbReference type="EMBL" id="CP035810">
    <property type="protein sequence ID" value="QIN27890.1"/>
    <property type="molecule type" value="Genomic_DNA"/>
</dbReference>
<evidence type="ECO:0000256" key="1">
    <source>
        <dbReference type="SAM" id="Phobius"/>
    </source>
</evidence>